<dbReference type="InterPro" id="IPR050488">
    <property type="entry name" value="Ig_Fc_receptor"/>
</dbReference>
<dbReference type="InterPro" id="IPR007110">
    <property type="entry name" value="Ig-like_dom"/>
</dbReference>
<dbReference type="Proteomes" id="UP000018467">
    <property type="component" value="Unassembled WGS sequence"/>
</dbReference>
<evidence type="ECO:0000313" key="7">
    <source>
        <dbReference type="Proteomes" id="UP000018467"/>
    </source>
</evidence>
<dbReference type="GO" id="GO:0007166">
    <property type="term" value="P:cell surface receptor signaling pathway"/>
    <property type="evidence" value="ECO:0007669"/>
    <property type="project" value="TreeGrafter"/>
</dbReference>
<protein>
    <recommendedName>
        <fullName evidence="5">Ig-like domain-containing protein</fullName>
    </recommendedName>
</protein>
<reference evidence="6" key="4">
    <citation type="submission" date="2025-09" db="UniProtKB">
        <authorList>
            <consortium name="Ensembl"/>
        </authorList>
    </citation>
    <scope>IDENTIFICATION</scope>
</reference>
<evidence type="ECO:0000256" key="1">
    <source>
        <dbReference type="ARBA" id="ARBA00022729"/>
    </source>
</evidence>
<organism evidence="6 7">
    <name type="scientific">Astyanax mexicanus</name>
    <name type="common">Blind cave fish</name>
    <name type="synonym">Astyanax fasciatus mexicanus</name>
    <dbReference type="NCBI Taxonomy" id="7994"/>
    <lineage>
        <taxon>Eukaryota</taxon>
        <taxon>Metazoa</taxon>
        <taxon>Chordata</taxon>
        <taxon>Craniata</taxon>
        <taxon>Vertebrata</taxon>
        <taxon>Euteleostomi</taxon>
        <taxon>Actinopterygii</taxon>
        <taxon>Neopterygii</taxon>
        <taxon>Teleostei</taxon>
        <taxon>Ostariophysi</taxon>
        <taxon>Characiformes</taxon>
        <taxon>Characoidei</taxon>
        <taxon>Acestrorhamphidae</taxon>
        <taxon>Acestrorhamphinae</taxon>
        <taxon>Astyanax</taxon>
    </lineage>
</organism>
<feature type="chain" id="PRO_5017287807" description="Ig-like domain-containing protein" evidence="4">
    <location>
        <begin position="19"/>
        <end position="420"/>
    </location>
</feature>
<dbReference type="InterPro" id="IPR036179">
    <property type="entry name" value="Ig-like_dom_sf"/>
</dbReference>
<proteinExistence type="predicted"/>
<sequence length="420" mass="46727">MIINDYFLFSVFLTFTLGKEIKVSLFPAFPSQRVYVGDEVTLRCKDGSTVLENGVTWSYNGTKNSTNATVHLPVVTTSDSGEYQCEHGQESNKVQITVLDMLPPASLSVLKQANTVVSKGDAVLLKLYHHDGLDDWRCRYANANGEWWVPIKPHPGDPKSNINTTATIHADVEDGRTYWCMSTSKTDRQQRPRSNAIKLIATEKMVRLQMSERPALKGDDVMVTCDVWGGPQIVSVVFYQNRTQIKKPDNSHGNTLTIPNISDSGAGQYSCRATYKFTHISEDAATHSNLPSDVQVLSVIAGPPRPKLDCKSKTCDPQRTTTPDSIVWHYTLEGQTELQIQHEETGKTITITEKGKYTCSFKMEFGYSRRSNECLLEPVPPVPVVVVVVLLLLVAGVIFLLVALFIWKRRSNASGKKKGT</sequence>
<keyword evidence="1 4" id="KW-0732">Signal</keyword>
<name>A0A3B1JRX3_ASTMX</name>
<feature type="transmembrane region" description="Helical" evidence="3">
    <location>
        <begin position="384"/>
        <end position="407"/>
    </location>
</feature>
<feature type="domain" description="Ig-like" evidence="5">
    <location>
        <begin position="291"/>
        <end position="359"/>
    </location>
</feature>
<dbReference type="Bgee" id="ENSAMXG00000043684">
    <property type="expression patterns" value="Expressed in mesonephros and 11 other cell types or tissues"/>
</dbReference>
<dbReference type="PANTHER" id="PTHR11481">
    <property type="entry name" value="IMMUNOGLOBULIN FC RECEPTOR"/>
    <property type="match status" value="1"/>
</dbReference>
<dbReference type="InterPro" id="IPR003598">
    <property type="entry name" value="Ig_sub2"/>
</dbReference>
<dbReference type="Ensembl" id="ENSAMXT00000035350.1">
    <property type="protein sequence ID" value="ENSAMXP00000044595.1"/>
    <property type="gene ID" value="ENSAMXG00000043684.1"/>
</dbReference>
<accession>A0A3B1JRX3</accession>
<keyword evidence="2" id="KW-1015">Disulfide bond</keyword>
<dbReference type="GO" id="GO:0006955">
    <property type="term" value="P:immune response"/>
    <property type="evidence" value="ECO:0007669"/>
    <property type="project" value="TreeGrafter"/>
</dbReference>
<feature type="signal peptide" evidence="4">
    <location>
        <begin position="1"/>
        <end position="18"/>
    </location>
</feature>
<reference evidence="7" key="2">
    <citation type="journal article" date="2014" name="Nat. Commun.">
        <title>The cavefish genome reveals candidate genes for eye loss.</title>
        <authorList>
            <person name="McGaugh S.E."/>
            <person name="Gross J.B."/>
            <person name="Aken B."/>
            <person name="Blin M."/>
            <person name="Borowsky R."/>
            <person name="Chalopin D."/>
            <person name="Hinaux H."/>
            <person name="Jeffery W.R."/>
            <person name="Keene A."/>
            <person name="Ma L."/>
            <person name="Minx P."/>
            <person name="Murphy D."/>
            <person name="O'Quin K.E."/>
            <person name="Retaux S."/>
            <person name="Rohner N."/>
            <person name="Searle S.M."/>
            <person name="Stahl B.A."/>
            <person name="Tabin C."/>
            <person name="Volff J.N."/>
            <person name="Yoshizawa M."/>
            <person name="Warren W.C."/>
        </authorList>
    </citation>
    <scope>NUCLEOTIDE SEQUENCE [LARGE SCALE GENOMIC DNA]</scope>
    <source>
        <strain evidence="7">female</strain>
    </source>
</reference>
<dbReference type="Gene3D" id="2.60.40.10">
    <property type="entry name" value="Immunoglobulins"/>
    <property type="match status" value="2"/>
</dbReference>
<dbReference type="InParanoid" id="A0A3B1JRX3"/>
<evidence type="ECO:0000256" key="2">
    <source>
        <dbReference type="ARBA" id="ARBA00023157"/>
    </source>
</evidence>
<reference evidence="7" key="1">
    <citation type="submission" date="2013-03" db="EMBL/GenBank/DDBJ databases">
        <authorList>
            <person name="Jeffery W."/>
            <person name="Warren W."/>
            <person name="Wilson R.K."/>
        </authorList>
    </citation>
    <scope>NUCLEOTIDE SEQUENCE</scope>
    <source>
        <strain evidence="7">female</strain>
    </source>
</reference>
<keyword evidence="3" id="KW-0812">Transmembrane</keyword>
<dbReference type="PANTHER" id="PTHR11481:SF64">
    <property type="entry name" value="FC RECEPTOR-LIKE PROTEIN 4"/>
    <property type="match status" value="1"/>
</dbReference>
<feature type="domain" description="Ig-like" evidence="5">
    <location>
        <begin position="27"/>
        <end position="97"/>
    </location>
</feature>
<evidence type="ECO:0000313" key="6">
    <source>
        <dbReference type="Ensembl" id="ENSAMXP00000044595.1"/>
    </source>
</evidence>
<dbReference type="GeneTree" id="ENSGT00440000036191"/>
<dbReference type="InterPro" id="IPR013783">
    <property type="entry name" value="Ig-like_fold"/>
</dbReference>
<dbReference type="GO" id="GO:0004888">
    <property type="term" value="F:transmembrane signaling receptor activity"/>
    <property type="evidence" value="ECO:0007669"/>
    <property type="project" value="TreeGrafter"/>
</dbReference>
<dbReference type="InterPro" id="IPR003599">
    <property type="entry name" value="Ig_sub"/>
</dbReference>
<dbReference type="GO" id="GO:0009897">
    <property type="term" value="C:external side of plasma membrane"/>
    <property type="evidence" value="ECO:0007669"/>
    <property type="project" value="TreeGrafter"/>
</dbReference>
<dbReference type="FunCoup" id="A0A3B1JRX3">
    <property type="interactions" value="30"/>
</dbReference>
<evidence type="ECO:0000256" key="4">
    <source>
        <dbReference type="SAM" id="SignalP"/>
    </source>
</evidence>
<feature type="domain" description="Ig-like" evidence="5">
    <location>
        <begin position="192"/>
        <end position="288"/>
    </location>
</feature>
<dbReference type="Pfam" id="PF13895">
    <property type="entry name" value="Ig_2"/>
    <property type="match status" value="2"/>
</dbReference>
<dbReference type="AlphaFoldDB" id="A0A3B1JRX3"/>
<dbReference type="SUPFAM" id="SSF48726">
    <property type="entry name" value="Immunoglobulin"/>
    <property type="match status" value="2"/>
</dbReference>
<dbReference type="PROSITE" id="PS50835">
    <property type="entry name" value="IG_LIKE"/>
    <property type="match status" value="3"/>
</dbReference>
<reference evidence="6" key="3">
    <citation type="submission" date="2025-08" db="UniProtKB">
        <authorList>
            <consortium name="Ensembl"/>
        </authorList>
    </citation>
    <scope>IDENTIFICATION</scope>
</reference>
<dbReference type="SMART" id="SM00409">
    <property type="entry name" value="IG"/>
    <property type="match status" value="2"/>
</dbReference>
<keyword evidence="7" id="KW-1185">Reference proteome</keyword>
<keyword evidence="3" id="KW-1133">Transmembrane helix</keyword>
<keyword evidence="3" id="KW-0472">Membrane</keyword>
<evidence type="ECO:0000259" key="5">
    <source>
        <dbReference type="PROSITE" id="PS50835"/>
    </source>
</evidence>
<dbReference type="SMART" id="SM00408">
    <property type="entry name" value="IGc2"/>
    <property type="match status" value="2"/>
</dbReference>
<evidence type="ECO:0000256" key="3">
    <source>
        <dbReference type="SAM" id="Phobius"/>
    </source>
</evidence>